<accession>A0ABX3K2S3</accession>
<dbReference type="EMBL" id="MRVI01000001">
    <property type="protein sequence ID" value="OOC63691.1"/>
    <property type="molecule type" value="Genomic_DNA"/>
</dbReference>
<name>A0ABX3K2S3_9BACL</name>
<gene>
    <name evidence="2" type="ORF">BBD40_18645</name>
</gene>
<dbReference type="Pfam" id="PF00535">
    <property type="entry name" value="Glycos_transf_2"/>
    <property type="match status" value="1"/>
</dbReference>
<dbReference type="InterPro" id="IPR029044">
    <property type="entry name" value="Nucleotide-diphossugar_trans"/>
</dbReference>
<keyword evidence="3" id="KW-1185">Reference proteome</keyword>
<dbReference type="Gene3D" id="3.90.550.10">
    <property type="entry name" value="Spore Coat Polysaccharide Biosynthesis Protein SpsA, Chain A"/>
    <property type="match status" value="1"/>
</dbReference>
<sequence>MNKNNDTFCIKNGYKVNTRPQYSSYNDNNSYQPELYELAFYLAERSNAEYIIDIGGANWRQLKREEAKFKIIVVDFNLNLGFSQQQINIHHVIKHNLENGLPSIDRGVLENSVVVVSDVIQYLQNPDPFLKDLSTLSKVCRYLLITTPDRDRTRGVGDFGPPLNKNHVREWNIDEFNSLMSRYSVNKYMIGYTINTHIHEWKNTILVVSGTEAYAKPTNEVSVLAIINTYNEEDIIAETINHLLLQGIDVKIIDNWSTDKTYEIVRELSESSNRITVERYPDKPTEFYQWGKLLENVENLSSKLNYDWFIHYDADEIRESPWVEYNLRQAISFVDYCGYNAIDFTVLDFRPINSAIVTNNHEDNLKFFEFGKRNGHFVQIKCWKKNGNVRVNLSESGGHEAFFSDRRVYPIKFLTKHYPLRNKEQALKKIFMDRNCRISPEEKSKGWHTQYNSFTGSESFEWDKSYLIPWNRSFFISEYLVERISGIGIRRSGDII</sequence>
<comment type="caution">
    <text evidence="2">The sequence shown here is derived from an EMBL/GenBank/DDBJ whole genome shotgun (WGS) entry which is preliminary data.</text>
</comment>
<feature type="domain" description="Glycosyltransferase 2-like" evidence="1">
    <location>
        <begin position="226"/>
        <end position="279"/>
    </location>
</feature>
<evidence type="ECO:0000313" key="3">
    <source>
        <dbReference type="Proteomes" id="UP000189059"/>
    </source>
</evidence>
<dbReference type="SUPFAM" id="SSF53448">
    <property type="entry name" value="Nucleotide-diphospho-sugar transferases"/>
    <property type="match status" value="1"/>
</dbReference>
<evidence type="ECO:0000259" key="1">
    <source>
        <dbReference type="Pfam" id="PF00535"/>
    </source>
</evidence>
<proteinExistence type="predicted"/>
<dbReference type="InterPro" id="IPR029063">
    <property type="entry name" value="SAM-dependent_MTases_sf"/>
</dbReference>
<protein>
    <recommendedName>
        <fullName evidence="1">Glycosyltransferase 2-like domain-containing protein</fullName>
    </recommendedName>
</protein>
<dbReference type="InterPro" id="IPR001173">
    <property type="entry name" value="Glyco_trans_2-like"/>
</dbReference>
<organism evidence="2 3">
    <name type="scientific">Paenibacillus ihbetae</name>
    <dbReference type="NCBI Taxonomy" id="1870820"/>
    <lineage>
        <taxon>Bacteria</taxon>
        <taxon>Bacillati</taxon>
        <taxon>Bacillota</taxon>
        <taxon>Bacilli</taxon>
        <taxon>Bacillales</taxon>
        <taxon>Paenibacillaceae</taxon>
        <taxon>Paenibacillus</taxon>
    </lineage>
</organism>
<dbReference type="Gene3D" id="3.40.50.150">
    <property type="entry name" value="Vaccinia Virus protein VP39"/>
    <property type="match status" value="1"/>
</dbReference>
<dbReference type="Proteomes" id="UP000189059">
    <property type="component" value="Unassembled WGS sequence"/>
</dbReference>
<evidence type="ECO:0000313" key="2">
    <source>
        <dbReference type="EMBL" id="OOC63691.1"/>
    </source>
</evidence>
<dbReference type="RefSeq" id="WP_077568354.1">
    <property type="nucleotide sequence ID" value="NZ_MRVI01000001.1"/>
</dbReference>
<reference evidence="2 3" key="1">
    <citation type="submission" date="2016-12" db="EMBL/GenBank/DDBJ databases">
        <title>Genome sequencing and description of Paenibacillus sp. nov. from high altitude lake in the Indian Trans- Himalayas.</title>
        <authorList>
            <person name="Kiran S."/>
            <person name="Swarnkar M.K."/>
            <person name="Rana A."/>
            <person name="Tewari R."/>
            <person name="Gulati A."/>
        </authorList>
    </citation>
    <scope>NUCLEOTIDE SEQUENCE [LARGE SCALE GENOMIC DNA]</scope>
    <source>
        <strain evidence="2 3">IHBB 9951</strain>
    </source>
</reference>